<sequence length="490" mass="53859">MCQIYRIRYVCGHEVECESRRYGYYQKLLVAAAAYINKKLDDKATSRFITKTLDEKAQACHCNKPPLYKQVENEHLCGRCEESSIKQHVVRKWAKRASEREVSPEEKELTEHIRPSFDSLAVGTSEVLFCPGDTVTSSCAVRRPDGPPEHLRKKIQERAAQEASSNATNAPDPLEWPTKVNEVKSSRPTVVKPTPAQRTFPLKASLVQSPRNSQPAGRPPTCPLPPLPTGAKRRRSSPGPPPTRPLPPAPTQRRAVSASAKPPSPGSTRPVAKAARHPASASMPLPTHPLPSPDTTQRQSTSRPTPRSLPPNPAPESVRELRTSTQAPPPGSKCSLPRNLPMAQVPSVSGRTRPSPLTGPADQEPRREQQRTSVPDPRFTSPIRAALKDAKLRAEQLQKAQREKQRPMSDQPKRTPPSAKQDKKRVASAPPPSYPSSSTRNSKRVSFSENPAAWLKTLGGLRGEHTIRPTASDASFACVDARQVERGDQC</sequence>
<dbReference type="PRINTS" id="PR01217">
    <property type="entry name" value="PRICHEXTENSN"/>
</dbReference>
<accession>A0AAN6S1C3</accession>
<comment type="caution">
    <text evidence="2">The sequence shown here is derived from an EMBL/GenBank/DDBJ whole genome shotgun (WGS) entry which is preliminary data.</text>
</comment>
<dbReference type="AlphaFoldDB" id="A0AAN6S1C3"/>
<proteinExistence type="predicted"/>
<feature type="compositionally biased region" description="Basic and acidic residues" evidence="1">
    <location>
        <begin position="386"/>
        <end position="413"/>
    </location>
</feature>
<feature type="compositionally biased region" description="Low complexity" evidence="1">
    <location>
        <begin position="295"/>
        <end position="306"/>
    </location>
</feature>
<feature type="compositionally biased region" description="Pro residues" evidence="1">
    <location>
        <begin position="217"/>
        <end position="228"/>
    </location>
</feature>
<feature type="compositionally biased region" description="Pro residues" evidence="1">
    <location>
        <begin position="238"/>
        <end position="250"/>
    </location>
</feature>
<evidence type="ECO:0000313" key="3">
    <source>
        <dbReference type="Proteomes" id="UP001303473"/>
    </source>
</evidence>
<reference evidence="3" key="1">
    <citation type="journal article" date="2023" name="Mol. Phylogenet. Evol.">
        <title>Genome-scale phylogeny and comparative genomics of the fungal order Sordariales.</title>
        <authorList>
            <person name="Hensen N."/>
            <person name="Bonometti L."/>
            <person name="Westerberg I."/>
            <person name="Brannstrom I.O."/>
            <person name="Guillou S."/>
            <person name="Cros-Aarteil S."/>
            <person name="Calhoun S."/>
            <person name="Haridas S."/>
            <person name="Kuo A."/>
            <person name="Mondo S."/>
            <person name="Pangilinan J."/>
            <person name="Riley R."/>
            <person name="LaButti K."/>
            <person name="Andreopoulos B."/>
            <person name="Lipzen A."/>
            <person name="Chen C."/>
            <person name="Yan M."/>
            <person name="Daum C."/>
            <person name="Ng V."/>
            <person name="Clum A."/>
            <person name="Steindorff A."/>
            <person name="Ohm R.A."/>
            <person name="Martin F."/>
            <person name="Silar P."/>
            <person name="Natvig D.O."/>
            <person name="Lalanne C."/>
            <person name="Gautier V."/>
            <person name="Ament-Velasquez S.L."/>
            <person name="Kruys A."/>
            <person name="Hutchinson M.I."/>
            <person name="Powell A.J."/>
            <person name="Barry K."/>
            <person name="Miller A.N."/>
            <person name="Grigoriev I.V."/>
            <person name="Debuchy R."/>
            <person name="Gladieux P."/>
            <person name="Hiltunen Thoren M."/>
            <person name="Johannesson H."/>
        </authorList>
    </citation>
    <scope>NUCLEOTIDE SEQUENCE [LARGE SCALE GENOMIC DNA]</scope>
    <source>
        <strain evidence="3">CBS 340.73</strain>
    </source>
</reference>
<gene>
    <name evidence="2" type="ORF">QBC46DRAFT_420187</name>
</gene>
<evidence type="ECO:0000256" key="1">
    <source>
        <dbReference type="SAM" id="MobiDB-lite"/>
    </source>
</evidence>
<dbReference type="Proteomes" id="UP001303473">
    <property type="component" value="Unassembled WGS sequence"/>
</dbReference>
<protein>
    <submittedName>
        <fullName evidence="2">Uncharacterized protein</fullName>
    </submittedName>
</protein>
<feature type="region of interest" description="Disordered" evidence="1">
    <location>
        <begin position="155"/>
        <end position="447"/>
    </location>
</feature>
<organism evidence="2 3">
    <name type="scientific">Diplogelasinospora grovesii</name>
    <dbReference type="NCBI Taxonomy" id="303347"/>
    <lineage>
        <taxon>Eukaryota</taxon>
        <taxon>Fungi</taxon>
        <taxon>Dikarya</taxon>
        <taxon>Ascomycota</taxon>
        <taxon>Pezizomycotina</taxon>
        <taxon>Sordariomycetes</taxon>
        <taxon>Sordariomycetidae</taxon>
        <taxon>Sordariales</taxon>
        <taxon>Diplogelasinosporaceae</taxon>
        <taxon>Diplogelasinospora</taxon>
    </lineage>
</organism>
<keyword evidence="3" id="KW-1185">Reference proteome</keyword>
<dbReference type="EMBL" id="MU853892">
    <property type="protein sequence ID" value="KAK3936186.1"/>
    <property type="molecule type" value="Genomic_DNA"/>
</dbReference>
<evidence type="ECO:0000313" key="2">
    <source>
        <dbReference type="EMBL" id="KAK3936186.1"/>
    </source>
</evidence>
<name>A0AAN6S1C3_9PEZI</name>